<dbReference type="PANTHER" id="PTHR31616:SF9">
    <property type="entry name" value="GLUCOAMYLASE, INTRACELLULAR SPORULATION-SPECIFIC"/>
    <property type="match status" value="1"/>
</dbReference>
<dbReference type="PANTHER" id="PTHR31616">
    <property type="entry name" value="TREHALASE"/>
    <property type="match status" value="1"/>
</dbReference>
<dbReference type="GO" id="GO:0005975">
    <property type="term" value="P:carbohydrate metabolic process"/>
    <property type="evidence" value="ECO:0007669"/>
    <property type="project" value="InterPro"/>
</dbReference>
<dbReference type="InterPro" id="IPR012341">
    <property type="entry name" value="6hp_glycosidase-like_sf"/>
</dbReference>
<reference evidence="2" key="1">
    <citation type="submission" date="2023-08" db="EMBL/GenBank/DDBJ databases">
        <authorList>
            <person name="Chen Y."/>
            <person name="Shah S."/>
            <person name="Dougan E. K."/>
            <person name="Thang M."/>
            <person name="Chan C."/>
        </authorList>
    </citation>
    <scope>NUCLEOTIDE SEQUENCE</scope>
</reference>
<sequence length="162" mass="17881">NTVKAYNKEFCSLYEINAQDSRNAVPGVLYGRYAADQYGAKDGGNPWHLITAALASLLYQVAERVATGTVLSRQEIAAWKAAVNGGDNFLGQSKDFVAAGDSVLVRLRQHIAPEDDMHLFEQIDRSTGQQYNAKDLTWSYTEVFNALLQRMRAIAPGVEIIV</sequence>
<keyword evidence="3" id="KW-1185">Reference proteome</keyword>
<comment type="caution">
    <text evidence="2">The sequence shown here is derived from an EMBL/GenBank/DDBJ whole genome shotgun (WGS) entry which is preliminary data.</text>
</comment>
<protein>
    <recommendedName>
        <fullName evidence="1">GH15-like domain-containing protein</fullName>
    </recommendedName>
</protein>
<evidence type="ECO:0000313" key="3">
    <source>
        <dbReference type="Proteomes" id="UP001178507"/>
    </source>
</evidence>
<proteinExistence type="predicted"/>
<feature type="domain" description="GH15-like" evidence="1">
    <location>
        <begin position="1"/>
        <end position="146"/>
    </location>
</feature>
<evidence type="ECO:0000259" key="1">
    <source>
        <dbReference type="Pfam" id="PF00723"/>
    </source>
</evidence>
<dbReference type="InterPro" id="IPR011613">
    <property type="entry name" value="GH15-like"/>
</dbReference>
<dbReference type="GO" id="GO:0004553">
    <property type="term" value="F:hydrolase activity, hydrolyzing O-glycosyl compounds"/>
    <property type="evidence" value="ECO:0007669"/>
    <property type="project" value="TreeGrafter"/>
</dbReference>
<dbReference type="EMBL" id="CAUJNA010000516">
    <property type="protein sequence ID" value="CAJ1378135.1"/>
    <property type="molecule type" value="Genomic_DNA"/>
</dbReference>
<organism evidence="2 3">
    <name type="scientific">Effrenium voratum</name>
    <dbReference type="NCBI Taxonomy" id="2562239"/>
    <lineage>
        <taxon>Eukaryota</taxon>
        <taxon>Sar</taxon>
        <taxon>Alveolata</taxon>
        <taxon>Dinophyceae</taxon>
        <taxon>Suessiales</taxon>
        <taxon>Symbiodiniaceae</taxon>
        <taxon>Effrenium</taxon>
    </lineage>
</organism>
<dbReference type="SUPFAM" id="SSF48208">
    <property type="entry name" value="Six-hairpin glycosidases"/>
    <property type="match status" value="1"/>
</dbReference>
<dbReference type="Pfam" id="PF00723">
    <property type="entry name" value="Glyco_hydro_15"/>
    <property type="match status" value="1"/>
</dbReference>
<gene>
    <name evidence="2" type="ORF">EVOR1521_LOCUS6761</name>
</gene>
<feature type="non-terminal residue" evidence="2">
    <location>
        <position position="1"/>
    </location>
</feature>
<name>A0AA36MS71_9DINO</name>
<dbReference type="Gene3D" id="1.50.10.10">
    <property type="match status" value="1"/>
</dbReference>
<dbReference type="AlphaFoldDB" id="A0AA36MS71"/>
<dbReference type="InterPro" id="IPR008928">
    <property type="entry name" value="6-hairpin_glycosidase_sf"/>
</dbReference>
<dbReference type="Proteomes" id="UP001178507">
    <property type="component" value="Unassembled WGS sequence"/>
</dbReference>
<evidence type="ECO:0000313" key="2">
    <source>
        <dbReference type="EMBL" id="CAJ1378135.1"/>
    </source>
</evidence>
<accession>A0AA36MS71</accession>